<dbReference type="AlphaFoldDB" id="A0A1H6S522"/>
<dbReference type="EMBL" id="FNXY01000002">
    <property type="protein sequence ID" value="SEI58512.1"/>
    <property type="molecule type" value="Genomic_DNA"/>
</dbReference>
<accession>A0A1H6S522</accession>
<dbReference type="STRING" id="408657.SAMN04487995_1493"/>
<reference evidence="1 2" key="1">
    <citation type="submission" date="2016-10" db="EMBL/GenBank/DDBJ databases">
        <authorList>
            <person name="de Groot N.N."/>
        </authorList>
    </citation>
    <scope>NUCLEOTIDE SEQUENCE [LARGE SCALE GENOMIC DNA]</scope>
    <source>
        <strain evidence="1 2">DSM 19938</strain>
    </source>
</reference>
<proteinExistence type="predicted"/>
<sequence>MKKGFKIVEMPGQKCRKVAEIKQQGHRTANLKRYETPDKNLTVRFFCNISSAFFSSQNEFQSSDYILTKLLGGNDVVSPDQELLSSFNYKLQKAARINFAGLTHLLVKSNNEHLVTDVKKEILTDRLVAGESAIKSKKQIKWLSI</sequence>
<dbReference type="RefSeq" id="WP_090334039.1">
    <property type="nucleotide sequence ID" value="NZ_FNXY01000002.1"/>
</dbReference>
<keyword evidence="2" id="KW-1185">Reference proteome</keyword>
<organism evidence="1 2">
    <name type="scientific">Dyadobacter koreensis</name>
    <dbReference type="NCBI Taxonomy" id="408657"/>
    <lineage>
        <taxon>Bacteria</taxon>
        <taxon>Pseudomonadati</taxon>
        <taxon>Bacteroidota</taxon>
        <taxon>Cytophagia</taxon>
        <taxon>Cytophagales</taxon>
        <taxon>Spirosomataceae</taxon>
        <taxon>Dyadobacter</taxon>
    </lineage>
</organism>
<evidence type="ECO:0000313" key="1">
    <source>
        <dbReference type="EMBL" id="SEI58512.1"/>
    </source>
</evidence>
<dbReference type="Proteomes" id="UP000199532">
    <property type="component" value="Unassembled WGS sequence"/>
</dbReference>
<protein>
    <submittedName>
        <fullName evidence="1">Uncharacterized protein</fullName>
    </submittedName>
</protein>
<evidence type="ECO:0000313" key="2">
    <source>
        <dbReference type="Proteomes" id="UP000199532"/>
    </source>
</evidence>
<gene>
    <name evidence="1" type="ORF">SAMN04487995_1493</name>
</gene>
<dbReference type="OrthoDB" id="9939228at2"/>
<name>A0A1H6S522_9BACT</name>